<evidence type="ECO:0000313" key="2">
    <source>
        <dbReference type="WBParaSite" id="SRDH1_40340.1"/>
    </source>
</evidence>
<dbReference type="WBParaSite" id="SRDH1_40340.1">
    <property type="protein sequence ID" value="SRDH1_40340.1"/>
    <property type="gene ID" value="SRDH1_40340"/>
</dbReference>
<name>A0AA85F9G6_9TREM</name>
<sequence length="110" mass="12757">MRHNIKPEEIRYRDLCSVLSPSVVEEVRDLILSPSTPQPYTILGLEKVNSLPLSDNKRIRRLIHGETLREMSSSQFLRHLQVLWRVLHTSVGFQFLVGCARIRHVSVNEI</sequence>
<reference evidence="2" key="2">
    <citation type="submission" date="2023-11" db="UniProtKB">
        <authorList>
            <consortium name="WormBaseParasite"/>
        </authorList>
    </citation>
    <scope>IDENTIFICATION</scope>
</reference>
<dbReference type="AlphaFoldDB" id="A0AA85F9G6"/>
<dbReference type="Proteomes" id="UP000050792">
    <property type="component" value="Unassembled WGS sequence"/>
</dbReference>
<reference evidence="1" key="1">
    <citation type="submission" date="2022-06" db="EMBL/GenBank/DDBJ databases">
        <authorList>
            <person name="Berger JAMES D."/>
            <person name="Berger JAMES D."/>
        </authorList>
    </citation>
    <scope>NUCLEOTIDE SEQUENCE [LARGE SCALE GENOMIC DNA]</scope>
</reference>
<evidence type="ECO:0000313" key="1">
    <source>
        <dbReference type="Proteomes" id="UP000050792"/>
    </source>
</evidence>
<protein>
    <submittedName>
        <fullName evidence="2">Uncharacterized protein</fullName>
    </submittedName>
</protein>
<keyword evidence="1" id="KW-1185">Reference proteome</keyword>
<proteinExistence type="predicted"/>
<accession>A0AA85F9G6</accession>
<organism evidence="1 2">
    <name type="scientific">Schistosoma rodhaini</name>
    <dbReference type="NCBI Taxonomy" id="6188"/>
    <lineage>
        <taxon>Eukaryota</taxon>
        <taxon>Metazoa</taxon>
        <taxon>Spiralia</taxon>
        <taxon>Lophotrochozoa</taxon>
        <taxon>Platyhelminthes</taxon>
        <taxon>Trematoda</taxon>
        <taxon>Digenea</taxon>
        <taxon>Strigeidida</taxon>
        <taxon>Schistosomatoidea</taxon>
        <taxon>Schistosomatidae</taxon>
        <taxon>Schistosoma</taxon>
    </lineage>
</organism>